<evidence type="ECO:0000313" key="8">
    <source>
        <dbReference type="Ensembl" id="ENSSPUP00000001231.1"/>
    </source>
</evidence>
<evidence type="ECO:0000256" key="6">
    <source>
        <dbReference type="SAM" id="MobiDB-lite"/>
    </source>
</evidence>
<dbReference type="OMA" id="PCPIVDY"/>
<dbReference type="PANTHER" id="PTHR12801">
    <property type="entry name" value="RNA EXONUCLEASE REXO1 / RECO3 FAMILY MEMBER-RELATED"/>
    <property type="match status" value="1"/>
</dbReference>
<dbReference type="InterPro" id="IPR013520">
    <property type="entry name" value="Ribonucl_H"/>
</dbReference>
<dbReference type="Ensembl" id="ENSSPUT00000001302.1">
    <property type="protein sequence ID" value="ENSSPUP00000001231.1"/>
    <property type="gene ID" value="ENSSPUG00000000985.1"/>
</dbReference>
<keyword evidence="3" id="KW-0378">Hydrolase</keyword>
<keyword evidence="4" id="KW-0269">Exonuclease</keyword>
<feature type="compositionally biased region" description="Polar residues" evidence="6">
    <location>
        <begin position="84"/>
        <end position="99"/>
    </location>
</feature>
<accession>A0A8D0G3F1</accession>
<dbReference type="GO" id="GO:0005730">
    <property type="term" value="C:nucleolus"/>
    <property type="evidence" value="ECO:0007669"/>
    <property type="project" value="UniProtKB-ARBA"/>
</dbReference>
<dbReference type="InterPro" id="IPR012337">
    <property type="entry name" value="RNaseH-like_sf"/>
</dbReference>
<dbReference type="CDD" id="cd06149">
    <property type="entry name" value="ISG20"/>
    <property type="match status" value="1"/>
</dbReference>
<evidence type="ECO:0000259" key="7">
    <source>
        <dbReference type="SMART" id="SM00479"/>
    </source>
</evidence>
<dbReference type="GO" id="GO:0003676">
    <property type="term" value="F:nucleic acid binding"/>
    <property type="evidence" value="ECO:0007669"/>
    <property type="project" value="InterPro"/>
</dbReference>
<dbReference type="FunFam" id="3.30.420.10:FF:000007">
    <property type="entry name" value="Interferon-stimulated exonuclease gene 20"/>
    <property type="match status" value="1"/>
</dbReference>
<evidence type="ECO:0000256" key="4">
    <source>
        <dbReference type="ARBA" id="ARBA00022839"/>
    </source>
</evidence>
<evidence type="ECO:0000256" key="5">
    <source>
        <dbReference type="ARBA" id="ARBA00023242"/>
    </source>
</evidence>
<keyword evidence="5" id="KW-0539">Nucleus</keyword>
<dbReference type="Pfam" id="PF00929">
    <property type="entry name" value="RNase_T"/>
    <property type="match status" value="1"/>
</dbReference>
<protein>
    <submittedName>
        <fullName evidence="8">Interferon stimulated exonuclease 20 like 2</fullName>
    </submittedName>
</protein>
<dbReference type="InterPro" id="IPR036397">
    <property type="entry name" value="RNaseH_sf"/>
</dbReference>
<feature type="region of interest" description="Disordered" evidence="6">
    <location>
        <begin position="1"/>
        <end position="187"/>
    </location>
</feature>
<feature type="compositionally biased region" description="Polar residues" evidence="6">
    <location>
        <begin position="119"/>
        <end position="138"/>
    </location>
</feature>
<dbReference type="PANTHER" id="PTHR12801:SF78">
    <property type="entry name" value="INTERFERON-STIMULATED 20 KDA EXONUCLEASE-LIKE 2"/>
    <property type="match status" value="1"/>
</dbReference>
<evidence type="ECO:0000256" key="2">
    <source>
        <dbReference type="ARBA" id="ARBA00022722"/>
    </source>
</evidence>
<sequence>MSDLILNLNMGVSQTLKRSSEGNEKHQRFVKRRRFLEKRGFLKQKQLPPQQHPPKGPVSCPGSGKDSGFWDRNKRKPSAEDRVSSVSQSRAGRDQNTFQADGPGHQPKTFPKANHHCRFTQSHTTTDTNSHGSCQTGFSSGAKKSGSGSSKPSMAQRNHSAQPPADVHSNGLPSEYESGLSPAPPLAKPSKMVAIDCEMVGTGPGGRNSDLARCSIVSYHGDVIYDKYIRPVNHITNFRTRWSGIRKHHMTGATPFKTAQKEILKILSGKIVIGHAIHNDFKALKYFHPKQATRDTSKIPLLNRKAGFPEHESASLKRLTKQLLHRDIQVGQSGHSSVEDARATMELYRIVEPEWERHLALTSEQD</sequence>
<keyword evidence="2" id="KW-0540">Nuclease</keyword>
<dbReference type="InterPro" id="IPR047021">
    <property type="entry name" value="REXO1/3/4-like"/>
</dbReference>
<dbReference type="Proteomes" id="UP000694392">
    <property type="component" value="Unplaced"/>
</dbReference>
<dbReference type="SUPFAM" id="SSF53098">
    <property type="entry name" value="Ribonuclease H-like"/>
    <property type="match status" value="1"/>
</dbReference>
<dbReference type="AlphaFoldDB" id="A0A8D0G3F1"/>
<feature type="compositionally biased region" description="Basic and acidic residues" evidence="6">
    <location>
        <begin position="18"/>
        <end position="27"/>
    </location>
</feature>
<dbReference type="GeneTree" id="ENSGT00940000159724"/>
<feature type="compositionally biased region" description="Basic and acidic residues" evidence="6">
    <location>
        <begin position="68"/>
        <end position="83"/>
    </location>
</feature>
<dbReference type="Gene3D" id="3.30.420.10">
    <property type="entry name" value="Ribonuclease H-like superfamily/Ribonuclease H"/>
    <property type="match status" value="1"/>
</dbReference>
<organism evidence="8 9">
    <name type="scientific">Sphenodon punctatus</name>
    <name type="common">Tuatara</name>
    <name type="synonym">Hatteria punctata</name>
    <dbReference type="NCBI Taxonomy" id="8508"/>
    <lineage>
        <taxon>Eukaryota</taxon>
        <taxon>Metazoa</taxon>
        <taxon>Chordata</taxon>
        <taxon>Craniata</taxon>
        <taxon>Vertebrata</taxon>
        <taxon>Euteleostomi</taxon>
        <taxon>Lepidosauria</taxon>
        <taxon>Sphenodontia</taxon>
        <taxon>Sphenodontidae</taxon>
        <taxon>Sphenodon</taxon>
    </lineage>
</organism>
<name>A0A8D0G3F1_SPHPU</name>
<gene>
    <name evidence="8" type="primary">ISG20L2</name>
</gene>
<feature type="domain" description="Exonuclease" evidence="7">
    <location>
        <begin position="191"/>
        <end position="357"/>
    </location>
</feature>
<evidence type="ECO:0000313" key="9">
    <source>
        <dbReference type="Proteomes" id="UP000694392"/>
    </source>
</evidence>
<feature type="compositionally biased region" description="Low complexity" evidence="6">
    <location>
        <begin position="139"/>
        <end position="153"/>
    </location>
</feature>
<reference evidence="8" key="2">
    <citation type="submission" date="2025-09" db="UniProtKB">
        <authorList>
            <consortium name="Ensembl"/>
        </authorList>
    </citation>
    <scope>IDENTIFICATION</scope>
</reference>
<reference evidence="8" key="1">
    <citation type="submission" date="2025-08" db="UniProtKB">
        <authorList>
            <consortium name="Ensembl"/>
        </authorList>
    </citation>
    <scope>IDENTIFICATION</scope>
</reference>
<comment type="subcellular location">
    <subcellularLocation>
        <location evidence="1">Nucleus</location>
    </subcellularLocation>
</comment>
<dbReference type="InterPro" id="IPR037433">
    <property type="entry name" value="ISG20_DEDDh"/>
</dbReference>
<evidence type="ECO:0000256" key="3">
    <source>
        <dbReference type="ARBA" id="ARBA00022801"/>
    </source>
</evidence>
<dbReference type="GO" id="GO:0000175">
    <property type="term" value="F:3'-5'-RNA exonuclease activity"/>
    <property type="evidence" value="ECO:0007669"/>
    <property type="project" value="InterPro"/>
</dbReference>
<proteinExistence type="predicted"/>
<evidence type="ECO:0000256" key="1">
    <source>
        <dbReference type="ARBA" id="ARBA00004123"/>
    </source>
</evidence>
<keyword evidence="9" id="KW-1185">Reference proteome</keyword>
<dbReference type="SMART" id="SM00479">
    <property type="entry name" value="EXOIII"/>
    <property type="match status" value="1"/>
</dbReference>